<feature type="compositionally biased region" description="Low complexity" evidence="4">
    <location>
        <begin position="1367"/>
        <end position="1393"/>
    </location>
</feature>
<gene>
    <name evidence="6" type="primary">LOC34622686</name>
</gene>
<feature type="region of interest" description="Disordered" evidence="4">
    <location>
        <begin position="1014"/>
        <end position="1040"/>
    </location>
</feature>
<feature type="compositionally biased region" description="Low complexity" evidence="4">
    <location>
        <begin position="102"/>
        <end position="124"/>
    </location>
</feature>
<dbReference type="InterPro" id="IPR051644">
    <property type="entry name" value="TRAMP_AT-DNA-binding"/>
</dbReference>
<feature type="compositionally biased region" description="Low complexity" evidence="4">
    <location>
        <begin position="1122"/>
        <end position="1132"/>
    </location>
</feature>
<feature type="region of interest" description="Disordered" evidence="4">
    <location>
        <begin position="1246"/>
        <end position="1307"/>
    </location>
</feature>
<evidence type="ECO:0000256" key="2">
    <source>
        <dbReference type="ARBA" id="ARBA00022737"/>
    </source>
</evidence>
<feature type="region of interest" description="Disordered" evidence="4">
    <location>
        <begin position="981"/>
        <end position="1001"/>
    </location>
</feature>
<feature type="compositionally biased region" description="Low complexity" evidence="4">
    <location>
        <begin position="981"/>
        <end position="991"/>
    </location>
</feature>
<evidence type="ECO:0000313" key="5">
    <source>
        <dbReference type="Proteomes" id="UP000515125"/>
    </source>
</evidence>
<reference evidence="6" key="1">
    <citation type="submission" date="2025-08" db="UniProtKB">
        <authorList>
            <consortium name="RefSeq"/>
        </authorList>
    </citation>
    <scope>IDENTIFICATION</scope>
</reference>
<dbReference type="GO" id="GO:0071036">
    <property type="term" value="P:nuclear polyadenylation-dependent snoRNA catabolic process"/>
    <property type="evidence" value="ECO:0007669"/>
    <property type="project" value="TreeGrafter"/>
</dbReference>
<feature type="compositionally biased region" description="Low complexity" evidence="4">
    <location>
        <begin position="727"/>
        <end position="743"/>
    </location>
</feature>
<feature type="region of interest" description="Disordered" evidence="4">
    <location>
        <begin position="1717"/>
        <end position="1793"/>
    </location>
</feature>
<proteinExistence type="predicted"/>
<dbReference type="GO" id="GO:0071035">
    <property type="term" value="P:nuclear polyadenylation-dependent rRNA catabolic process"/>
    <property type="evidence" value="ECO:0007669"/>
    <property type="project" value="TreeGrafter"/>
</dbReference>
<feature type="compositionally biased region" description="Low complexity" evidence="4">
    <location>
        <begin position="136"/>
        <end position="157"/>
    </location>
</feature>
<feature type="region of interest" description="Disordered" evidence="4">
    <location>
        <begin position="726"/>
        <end position="780"/>
    </location>
</feature>
<dbReference type="PANTHER" id="PTHR46543">
    <property type="entry name" value="ZINC FINGER CCHC DOMAIN-CONTAINING PROTEIN 7"/>
    <property type="match status" value="1"/>
</dbReference>
<feature type="region of interest" description="Disordered" evidence="4">
    <location>
        <begin position="1339"/>
        <end position="1397"/>
    </location>
</feature>
<dbReference type="OrthoDB" id="346759at2759"/>
<dbReference type="GO" id="GO:0071039">
    <property type="term" value="P:nuclear polyadenylation-dependent CUT catabolic process"/>
    <property type="evidence" value="ECO:0007669"/>
    <property type="project" value="TreeGrafter"/>
</dbReference>
<keyword evidence="2" id="KW-0677">Repeat</keyword>
<feature type="compositionally biased region" description="Polar residues" evidence="4">
    <location>
        <begin position="1356"/>
        <end position="1366"/>
    </location>
</feature>
<feature type="region of interest" description="Disordered" evidence="4">
    <location>
        <begin position="1461"/>
        <end position="1485"/>
    </location>
</feature>
<evidence type="ECO:0000313" key="6">
    <source>
        <dbReference type="RefSeq" id="XP_026190640.1"/>
    </source>
</evidence>
<evidence type="ECO:0000256" key="3">
    <source>
        <dbReference type="ARBA" id="ARBA00023242"/>
    </source>
</evidence>
<sequence length="1941" mass="209963">MSNWLSAKINALGEKVMDSVLDAVASNQETHLKQLQHMQQWSVSRLFNRVVNAKYFYRQSNVAPCAAFEEVFPASRPLSQTVAAASPSDSHKAASSIARPLATPRGSTGSSSGSSSSSSRAPSGCNTEESVTAAVSSSPLFPQSQQLQPLQQQQQPRQNASLLPHFIPREAVGKLYIEVPGACLLLFSGEGVRSNPLQLQRERHQQQLTWLLRVLVENQQQQSRTVRLNTRGGSEGVASTNCVNELPFEASFEFPVRDLWTDVSLEIICIRPCRHIILKATKDSVTAAAAAAGANSRSGSSPAPPLEDVSGISAAAAAGRLAPQQQRDLLMQQLQQQFNSLPDECAAASSSSSSSRLQQQQQQQQQKQLQSNPGPLLASTDLAPSDAIPSLDERQLYGRVIVPLSSFLRAALPTQKQEKEQLQQGGGASWPWFGSAGWVSEGDFWAHLYPDNKKQQERKYLRPVRGFEEYGMKNPVSSLGFLHLRLRFEWLRPPLAASLLSMCLPPSSVWLVPSSPEPHYVQTFGERCRRWGDTEPRWVTKFLKLSSPSYLRCSPLDWMLVGTFWLLLFFTFVFARPQDLPLSISLCIALISLSYRYSDAQRETTSPCCSSALVVSNSFVNASKNGGGSGGQVEEQPTQEQRLVPLPVLHCSTRFLPSAAPQREASELLGTADGAWSFSGEMLMQPKKTFAGSASPSSCGGGAVGQPPLTGSGGFVTSACRSGEYANNNSSNSSSSSNGSRNSLAQAQQVQPTGALVAVDSPAGGGKNFSQPEAASQGGAVEGRIIGSRNSEAAPVATRKAANIGGGGGSVVQSPFGGLRVSVHTKPSGGEEWPVFADDETEPLLAQQLQNIVELFTILQLFFGYTAQFLDKLKYAFNWEDPLLTFGSVVLLLLHGTTLTLLLQLCSFVPFRWWRFVAFCCTVGLAALQSPTAKALVSRELDKTEAHKHRVSGENSAEGAVRDGSLAQQEASTLPSVPPLEAAAAAPSSPSTLRGKGVSHAQHKSWIEGFLRRRRSSARHPEGKARKEKRLETADLKAEPPRRVAKTGRWALMGFLHRYLTGPLLCAAENATVSYFGLVAFWWLHLPEQREIEHRQIAVSQLLPSLSVLLPRDEREAPTARQQQQQQQAAGDTTGGSSGSATLPTASGAIPSYRGGFVGEESSAYASKQHGIYTRDVYAFLRRYSRSRWQRENPVTAQLYAAAPYLMPRRSSSIGFDEQQPQHPGEEIHEASSITSLPSELQNTCVNKSPSFPWGVPEDVSSRQLRDQQDKQQPTTAALSEKTSAPGQDDGVSNNPPQQDQPKGLSSLSNLTAQGAVDQLVYHPEFLSWQRRLFERGQQVGPEEMSDEEQHHAQHAWTQPSQEPLNQQQKQAETEQQQLLLQPQRQQTSQESSSGPFGALAFPGLKAFFGRKHSFGTPPDEEAWVAVCRRDIGRGMPILIPTPVAGVCCCSERDLSKNECGATSSSRFGTSNLGSSNATHGSMPADAPAAREEQQHPVVPFVEEEGACSSQEDVHNEQSGEQEQVVSGCQLDQAAAADRNSSIVATEQYVDAFVLPAGHATATPAELRGSNCSEHPETEEPGAAAVQARLVTGIVDAGNPIQKNRHISVASTKSPVQAVLPLISSHRLALDCARAFVTAAQAGAPGGDSIPAACANEHQQADQLPQTADENQPPADLWERGQQHAQLALQQLHSVQRQLMAMEEQQTVLARRALQLPSPEDPQSEQQQSFLHRSDVEVSPLESSAEEPHVLQNLQRAASNDSSTSPRPNIPAGSAKDSSQEQQHDPTSGSGLWSETVSFPLGLYKQQRARSQQDQYRRQQGSQPQHRYFSSSIPDLSRLGWLAGSSDSDRQQADNGNERSNSIGFLTDADSFSAAFASLGHLVESLGWSLASTPPAVTTPEAAAHSTVAVAKSPNPVGVNVESDLVVSDAESGKLEIVEGS</sequence>
<organism evidence="5 6">
    <name type="scientific">Cyclospora cayetanensis</name>
    <dbReference type="NCBI Taxonomy" id="88456"/>
    <lineage>
        <taxon>Eukaryota</taxon>
        <taxon>Sar</taxon>
        <taxon>Alveolata</taxon>
        <taxon>Apicomplexa</taxon>
        <taxon>Conoidasida</taxon>
        <taxon>Coccidia</taxon>
        <taxon>Eucoccidiorida</taxon>
        <taxon>Eimeriorina</taxon>
        <taxon>Eimeriidae</taxon>
        <taxon>Cyclospora</taxon>
    </lineage>
</organism>
<feature type="compositionally biased region" description="Polar residues" evidence="4">
    <location>
        <begin position="125"/>
        <end position="135"/>
    </location>
</feature>
<accession>A0A6P6RU56</accession>
<dbReference type="GO" id="GO:0071031">
    <property type="term" value="P:nuclear mRNA surveillance of mRNA 3'-end processing"/>
    <property type="evidence" value="ECO:0007669"/>
    <property type="project" value="TreeGrafter"/>
</dbReference>
<dbReference type="PANTHER" id="PTHR46543:SF2">
    <property type="entry name" value="AGAP013096-PA"/>
    <property type="match status" value="1"/>
</dbReference>
<dbReference type="RefSeq" id="XP_026190640.1">
    <property type="nucleotide sequence ID" value="XM_026334855.1"/>
</dbReference>
<dbReference type="GO" id="GO:0031499">
    <property type="term" value="C:TRAMP complex"/>
    <property type="evidence" value="ECO:0007669"/>
    <property type="project" value="TreeGrafter"/>
</dbReference>
<feature type="compositionally biased region" description="Low complexity" evidence="4">
    <location>
        <begin position="349"/>
        <end position="371"/>
    </location>
</feature>
<feature type="region of interest" description="Disordered" evidence="4">
    <location>
        <begin position="1114"/>
        <end position="1147"/>
    </location>
</feature>
<feature type="compositionally biased region" description="Basic and acidic residues" evidence="4">
    <location>
        <begin position="1019"/>
        <end position="1040"/>
    </location>
</feature>
<feature type="region of interest" description="Disordered" evidence="4">
    <location>
        <begin position="1807"/>
        <end position="1861"/>
    </location>
</feature>
<feature type="region of interest" description="Disordered" evidence="4">
    <location>
        <begin position="83"/>
        <end position="157"/>
    </location>
</feature>
<dbReference type="Proteomes" id="UP000515125">
    <property type="component" value="Unplaced"/>
</dbReference>
<keyword evidence="3" id="KW-0539">Nucleus</keyword>
<name>A0A6P6RU56_9EIME</name>
<evidence type="ECO:0000256" key="4">
    <source>
        <dbReference type="SAM" id="MobiDB-lite"/>
    </source>
</evidence>
<dbReference type="GO" id="GO:0071038">
    <property type="term" value="P:TRAMP-dependent tRNA surveillance pathway"/>
    <property type="evidence" value="ECO:0007669"/>
    <property type="project" value="TreeGrafter"/>
</dbReference>
<feature type="compositionally biased region" description="Polar residues" evidence="4">
    <location>
        <begin position="1461"/>
        <end position="1480"/>
    </location>
</feature>
<feature type="compositionally biased region" description="Polar residues" evidence="4">
    <location>
        <begin position="1271"/>
        <end position="1307"/>
    </location>
</feature>
<dbReference type="GeneID" id="34622686"/>
<keyword evidence="5" id="KW-1185">Reference proteome</keyword>
<feature type="region of interest" description="Disordered" evidence="4">
    <location>
        <begin position="1212"/>
        <end position="1233"/>
    </location>
</feature>
<feature type="compositionally biased region" description="Low complexity" evidence="4">
    <location>
        <begin position="1809"/>
        <end position="1825"/>
    </location>
</feature>
<comment type="subcellular location">
    <subcellularLocation>
        <location evidence="1">Nucleus</location>
    </subcellularLocation>
</comment>
<feature type="region of interest" description="Disordered" evidence="4">
    <location>
        <begin position="345"/>
        <end position="384"/>
    </location>
</feature>
<dbReference type="GO" id="GO:0003723">
    <property type="term" value="F:RNA binding"/>
    <property type="evidence" value="ECO:0007669"/>
    <property type="project" value="TreeGrafter"/>
</dbReference>
<feature type="compositionally biased region" description="Polar residues" evidence="4">
    <location>
        <begin position="1212"/>
        <end position="1222"/>
    </location>
</feature>
<feature type="compositionally biased region" description="Polar residues" evidence="4">
    <location>
        <begin position="1752"/>
        <end position="1767"/>
    </location>
</feature>
<protein>
    <submittedName>
        <fullName evidence="6">Uncharacterized protein LOC34622686</fullName>
    </submittedName>
</protein>
<dbReference type="GO" id="GO:0071037">
    <property type="term" value="P:nuclear polyadenylation-dependent snRNA catabolic process"/>
    <property type="evidence" value="ECO:0007669"/>
    <property type="project" value="TreeGrafter"/>
</dbReference>
<feature type="compositionally biased region" description="Basic and acidic residues" evidence="4">
    <location>
        <begin position="1260"/>
        <end position="1270"/>
    </location>
</feature>
<evidence type="ECO:0000256" key="1">
    <source>
        <dbReference type="ARBA" id="ARBA00004123"/>
    </source>
</evidence>